<evidence type="ECO:0000256" key="1">
    <source>
        <dbReference type="SAM" id="MobiDB-lite"/>
    </source>
</evidence>
<dbReference type="InterPro" id="IPR026906">
    <property type="entry name" value="LRR_5"/>
</dbReference>
<evidence type="ECO:0000313" key="5">
    <source>
        <dbReference type="Proteomes" id="UP001470230"/>
    </source>
</evidence>
<dbReference type="InterPro" id="IPR053139">
    <property type="entry name" value="Surface_bspA-like"/>
</dbReference>
<feature type="signal peptide" evidence="3">
    <location>
        <begin position="1"/>
        <end position="15"/>
    </location>
</feature>
<sequence>MAILLSFLFAFYVSSFENHKNSNENRIVKTQNIHKKDSSTSWGENLTHVVEDDTLTISGTGPMYNYPSPITSIGNYSFYGLSNLLRVQLCNTITIIGDYAFSRITSSAFSIDIPDSVTYIGHSAFYMSTISAVNLSNSLTSILAGTFYSCKYISSIEIPEGVVSIGDLAFDTCDFLANVKFPSTLESIGEKAFHYCPKIKTIEIPDNVNYIGRGCFNFCYGMTSITLPGNLTEISIGLLYNCDKIVSLEIPEKVTSIGQEAFKDCEKLAHISIPSGLTSVGKSAFDYCSSLTSFELPVGVTIISESLFSSCSQLSSITILGEVTSIGKRAFYSCKNLQSISLPESVEYIGSSAFSYCKGFKSMSIPESVIYIGDSAFYECSNLSSINIPKKLTEIGDSLFYGCISILKIDLPEGIVSIGEESFYKCQKIEYLETPHSLEVIGNEAFKECVFRNFTIHENVRTITRAPFFDNKYLETIEVDPNNKNFIVQDGILYNVASGALVYCPIPNKIISLVIPDFVKTIQSYAFQSHSFIQTVVIPANVTSINSHSFYICNNLRSVAYYGEKDPAPMTLPFAECPLLTTANVTSKYVDTMFCQLNVVIIDQNDNDDASSIISSDEKEIESSSENILISDDTQNTESKQQSEQDQTSDNNQNSDIVQTSDNNHNSDNDQTSENIHESENAQISDDIQNTDSIQSTDKESSSIFVPIPDATPTPKPIIVIDDIPNNVNESELDKILTDVFKNNTFDDNENKVVGFTTSKINFNSDLKPDQFIKPMNDNSEIVHKGGNLNLVLPTTGKVTVSFENEKSSLSINGEGELVIDKADSQSSSVEITSKSRINGSVSITVSEKIDEITIDSIEFDKDSSLSVTNNDANKNVNVNVKDVSTKQNTKVTLRDASILNSLTVSQSSTIDLNNVSLKAADINFDLNNNKWTPFLKGTFNDPPKNIFLNKNSDQNKAPAKNEDYTLVVGQFEENKCEEWLSRIEFKNSNFNSKSCEVNDEKLQSYENKKIVIKSTDKKGKGLTGGQIAGIVVGCVAAVAIVVVVVIIVIKKKKSDNESERESP</sequence>
<evidence type="ECO:0000256" key="2">
    <source>
        <dbReference type="SAM" id="Phobius"/>
    </source>
</evidence>
<keyword evidence="5" id="KW-1185">Reference proteome</keyword>
<keyword evidence="2" id="KW-0472">Membrane</keyword>
<accession>A0ABR2K5U4</accession>
<dbReference type="PANTHER" id="PTHR45661:SF3">
    <property type="entry name" value="IG-LIKE DOMAIN-CONTAINING PROTEIN"/>
    <property type="match status" value="1"/>
</dbReference>
<dbReference type="InterPro" id="IPR032675">
    <property type="entry name" value="LRR_dom_sf"/>
</dbReference>
<name>A0ABR2K5U4_9EUKA</name>
<dbReference type="Proteomes" id="UP001470230">
    <property type="component" value="Unassembled WGS sequence"/>
</dbReference>
<evidence type="ECO:0000256" key="3">
    <source>
        <dbReference type="SAM" id="SignalP"/>
    </source>
</evidence>
<dbReference type="PANTHER" id="PTHR45661">
    <property type="entry name" value="SURFACE ANTIGEN"/>
    <property type="match status" value="1"/>
</dbReference>
<feature type="transmembrane region" description="Helical" evidence="2">
    <location>
        <begin position="1028"/>
        <end position="1050"/>
    </location>
</feature>
<feature type="compositionally biased region" description="Polar residues" evidence="1">
    <location>
        <begin position="634"/>
        <end position="674"/>
    </location>
</feature>
<gene>
    <name evidence="4" type="ORF">M9Y10_041897</name>
</gene>
<feature type="chain" id="PRO_5046893954" description="Surface antigen BspA-like" evidence="3">
    <location>
        <begin position="16"/>
        <end position="1064"/>
    </location>
</feature>
<feature type="region of interest" description="Disordered" evidence="1">
    <location>
        <begin position="609"/>
        <end position="710"/>
    </location>
</feature>
<keyword evidence="2" id="KW-1133">Transmembrane helix</keyword>
<dbReference type="Gene3D" id="3.80.10.10">
    <property type="entry name" value="Ribonuclease Inhibitor"/>
    <property type="match status" value="2"/>
</dbReference>
<evidence type="ECO:0008006" key="6">
    <source>
        <dbReference type="Google" id="ProtNLM"/>
    </source>
</evidence>
<dbReference type="SUPFAM" id="SSF52058">
    <property type="entry name" value="L domain-like"/>
    <property type="match status" value="3"/>
</dbReference>
<proteinExistence type="predicted"/>
<feature type="compositionally biased region" description="Low complexity" evidence="1">
    <location>
        <begin position="624"/>
        <end position="633"/>
    </location>
</feature>
<reference evidence="4 5" key="1">
    <citation type="submission" date="2024-04" db="EMBL/GenBank/DDBJ databases">
        <title>Tritrichomonas musculus Genome.</title>
        <authorList>
            <person name="Alves-Ferreira E."/>
            <person name="Grigg M."/>
            <person name="Lorenzi H."/>
            <person name="Galac M."/>
        </authorList>
    </citation>
    <scope>NUCLEOTIDE SEQUENCE [LARGE SCALE GENOMIC DNA]</scope>
    <source>
        <strain evidence="4 5">EAF2021</strain>
    </source>
</reference>
<organism evidence="4 5">
    <name type="scientific">Tritrichomonas musculus</name>
    <dbReference type="NCBI Taxonomy" id="1915356"/>
    <lineage>
        <taxon>Eukaryota</taxon>
        <taxon>Metamonada</taxon>
        <taxon>Parabasalia</taxon>
        <taxon>Tritrichomonadida</taxon>
        <taxon>Tritrichomonadidae</taxon>
        <taxon>Tritrichomonas</taxon>
    </lineage>
</organism>
<comment type="caution">
    <text evidence="4">The sequence shown here is derived from an EMBL/GenBank/DDBJ whole genome shotgun (WGS) entry which is preliminary data.</text>
</comment>
<dbReference type="Pfam" id="PF13306">
    <property type="entry name" value="LRR_5"/>
    <property type="match status" value="3"/>
</dbReference>
<keyword evidence="3" id="KW-0732">Signal</keyword>
<keyword evidence="2" id="KW-0812">Transmembrane</keyword>
<dbReference type="EMBL" id="JAPFFF010000007">
    <property type="protein sequence ID" value="KAK8886434.1"/>
    <property type="molecule type" value="Genomic_DNA"/>
</dbReference>
<protein>
    <recommendedName>
        <fullName evidence="6">Surface antigen BspA-like</fullName>
    </recommendedName>
</protein>
<feature type="compositionally biased region" description="Polar residues" evidence="1">
    <location>
        <begin position="681"/>
        <end position="696"/>
    </location>
</feature>
<evidence type="ECO:0000313" key="4">
    <source>
        <dbReference type="EMBL" id="KAK8886434.1"/>
    </source>
</evidence>